<feature type="compositionally biased region" description="Basic and acidic residues" evidence="1">
    <location>
        <begin position="167"/>
        <end position="179"/>
    </location>
</feature>
<keyword evidence="3" id="KW-1185">Reference proteome</keyword>
<evidence type="ECO:0008006" key="4">
    <source>
        <dbReference type="Google" id="ProtNLM"/>
    </source>
</evidence>
<reference evidence="2 3" key="1">
    <citation type="submission" date="2024-09" db="EMBL/GenBank/DDBJ databases">
        <authorList>
            <person name="Sun Q."/>
            <person name="Mori K."/>
        </authorList>
    </citation>
    <scope>NUCLEOTIDE SEQUENCE [LARGE SCALE GENOMIC DNA]</scope>
    <source>
        <strain evidence="2 3">JCM 11683</strain>
    </source>
</reference>
<organism evidence="2 3">
    <name type="scientific">Brevibacterium otitidis</name>
    <dbReference type="NCBI Taxonomy" id="53364"/>
    <lineage>
        <taxon>Bacteria</taxon>
        <taxon>Bacillati</taxon>
        <taxon>Actinomycetota</taxon>
        <taxon>Actinomycetes</taxon>
        <taxon>Micrococcales</taxon>
        <taxon>Brevibacteriaceae</taxon>
        <taxon>Brevibacterium</taxon>
    </lineage>
</organism>
<protein>
    <recommendedName>
        <fullName evidence="4">Peptidoglycan binding domain-containing protein</fullName>
    </recommendedName>
</protein>
<dbReference type="PANTHER" id="PTHR30469:SF15">
    <property type="entry name" value="HLYD FAMILY OF SECRETION PROTEINS"/>
    <property type="match status" value="1"/>
</dbReference>
<accession>A0ABV5X5X8</accession>
<evidence type="ECO:0000256" key="1">
    <source>
        <dbReference type="SAM" id="MobiDB-lite"/>
    </source>
</evidence>
<name>A0ABV5X5X8_9MICO</name>
<evidence type="ECO:0000313" key="2">
    <source>
        <dbReference type="EMBL" id="MFB9777860.1"/>
    </source>
</evidence>
<gene>
    <name evidence="2" type="ORF">ACFFN1_15905</name>
</gene>
<dbReference type="Proteomes" id="UP001589707">
    <property type="component" value="Unassembled WGS sequence"/>
</dbReference>
<sequence>MSSLILAAGGWAVGFTMRADERTLSAAEESRARGTVEVTRQALTAEHTAVGTFHSGTVEKVPAPGDGKKVVTAAKVKPGDRVSSGALLALVSGTPVFAVDIPFPFYREMRSGDSGDDVEALNQLLSSLGYAAGNGRTFTDRTAAGLTSFYRDRGQTVPKESAEESPDESHGGSDHDGRPADGAANSRSHGEPGQSGRSVAAHETSVIAVPQHFYRLRSDDTTIASIQGVGAELGDDDALAELRSGSPFVKLRVDLAAIDTVKSYQEESKTVALSLHAADDSAGSSLTGAVTGISEFTDAPPDGEEKAGYDVTIAVRDDIDGVSDDSSVTARFASEAEDDSLVVPLIAVRSDGKGDFLLVLEGDSERRCAVRLGKDAGGVVAIEPDRACADEGTRVAVDS</sequence>
<dbReference type="RefSeq" id="WP_376841874.1">
    <property type="nucleotide sequence ID" value="NZ_JBHMAU010000132.1"/>
</dbReference>
<evidence type="ECO:0000313" key="3">
    <source>
        <dbReference type="Proteomes" id="UP001589707"/>
    </source>
</evidence>
<comment type="caution">
    <text evidence="2">The sequence shown here is derived from an EMBL/GenBank/DDBJ whole genome shotgun (WGS) entry which is preliminary data.</text>
</comment>
<dbReference type="PANTHER" id="PTHR30469">
    <property type="entry name" value="MULTIDRUG RESISTANCE PROTEIN MDTA"/>
    <property type="match status" value="1"/>
</dbReference>
<proteinExistence type="predicted"/>
<dbReference type="EMBL" id="JBHMAU010000132">
    <property type="protein sequence ID" value="MFB9777860.1"/>
    <property type="molecule type" value="Genomic_DNA"/>
</dbReference>
<feature type="region of interest" description="Disordered" evidence="1">
    <location>
        <begin position="149"/>
        <end position="201"/>
    </location>
</feature>